<evidence type="ECO:0000259" key="3">
    <source>
        <dbReference type="PROSITE" id="PS50158"/>
    </source>
</evidence>
<protein>
    <recommendedName>
        <fullName evidence="3">CCHC-type domain-containing protein</fullName>
    </recommendedName>
</protein>
<feature type="region of interest" description="Disordered" evidence="2">
    <location>
        <begin position="258"/>
        <end position="353"/>
    </location>
</feature>
<organism evidence="4 5">
    <name type="scientific">Homarus americanus</name>
    <name type="common">American lobster</name>
    <dbReference type="NCBI Taxonomy" id="6706"/>
    <lineage>
        <taxon>Eukaryota</taxon>
        <taxon>Metazoa</taxon>
        <taxon>Ecdysozoa</taxon>
        <taxon>Arthropoda</taxon>
        <taxon>Crustacea</taxon>
        <taxon>Multicrustacea</taxon>
        <taxon>Malacostraca</taxon>
        <taxon>Eumalacostraca</taxon>
        <taxon>Eucarida</taxon>
        <taxon>Decapoda</taxon>
        <taxon>Pleocyemata</taxon>
        <taxon>Astacidea</taxon>
        <taxon>Nephropoidea</taxon>
        <taxon>Nephropidae</taxon>
        <taxon>Homarus</taxon>
    </lineage>
</organism>
<dbReference type="PANTHER" id="PTHR22639">
    <property type="entry name" value="GAG-RELATED PROTEIN"/>
    <property type="match status" value="1"/>
</dbReference>
<dbReference type="GO" id="GO:0003723">
    <property type="term" value="F:RNA binding"/>
    <property type="evidence" value="ECO:0007669"/>
    <property type="project" value="InterPro"/>
</dbReference>
<sequence length="410" mass="45637">MGTCTPPLRRKDSIGLLFSVKDASFEMGNEIILNIISKYGKVEGMRLNKYTKGLAAGLLNGTRTFKVNLKNNIPSSVTVGGHSLTFLYAGQRKTCYKCGHEGHLAIDCHTEEVDKLHIFNEEDFPAIQLSGEIHNSRAGVKEGVESVTVSQVPATTRHGVEREEVPVQTISQDAVDPVGTTHPDCSENAAQETSTTCEAKIHTERNNVDQTKGKISCENMEYDKADDTEATNMMGTECEVARGENMDRMEEIVEATCNMSPSINRHDANKKEQNKPVKNELENNGSDDENQVKVKTDGDTSKNYGKKDCTKQNKNIENQSNLSGQVNRQTENGLECEKGRKDDGKKMDPIGKDDSRWEKVEHVLRWKIRAVSGSKVMLSKRDGEEIAKKEANKGVNSTDEEEKRDVKRKK</sequence>
<feature type="compositionally biased region" description="Basic and acidic residues" evidence="2">
    <location>
        <begin position="264"/>
        <end position="281"/>
    </location>
</feature>
<feature type="compositionally biased region" description="Basic and acidic residues" evidence="2">
    <location>
        <begin position="401"/>
        <end position="410"/>
    </location>
</feature>
<feature type="compositionally biased region" description="Basic and acidic residues" evidence="2">
    <location>
        <begin position="290"/>
        <end position="311"/>
    </location>
</feature>
<reference evidence="4" key="1">
    <citation type="journal article" date="2021" name="Sci. Adv.">
        <title>The American lobster genome reveals insights on longevity, neural, and immune adaptations.</title>
        <authorList>
            <person name="Polinski J.M."/>
            <person name="Zimin A.V."/>
            <person name="Clark K.F."/>
            <person name="Kohn A.B."/>
            <person name="Sadowski N."/>
            <person name="Timp W."/>
            <person name="Ptitsyn A."/>
            <person name="Khanna P."/>
            <person name="Romanova D.Y."/>
            <person name="Williams P."/>
            <person name="Greenwood S.J."/>
            <person name="Moroz L.L."/>
            <person name="Walt D.R."/>
            <person name="Bodnar A.G."/>
        </authorList>
    </citation>
    <scope>NUCLEOTIDE SEQUENCE</scope>
    <source>
        <strain evidence="4">GMGI-L3</strain>
    </source>
</reference>
<keyword evidence="1" id="KW-0479">Metal-binding</keyword>
<dbReference type="GO" id="GO:0003690">
    <property type="term" value="F:double-stranded DNA binding"/>
    <property type="evidence" value="ECO:0007669"/>
    <property type="project" value="InterPro"/>
</dbReference>
<evidence type="ECO:0000313" key="5">
    <source>
        <dbReference type="Proteomes" id="UP000747542"/>
    </source>
</evidence>
<dbReference type="InterPro" id="IPR036875">
    <property type="entry name" value="Znf_CCHC_sf"/>
</dbReference>
<evidence type="ECO:0000256" key="1">
    <source>
        <dbReference type="PROSITE-ProRule" id="PRU00047"/>
    </source>
</evidence>
<feature type="compositionally biased region" description="Basic and acidic residues" evidence="2">
    <location>
        <begin position="335"/>
        <end position="353"/>
    </location>
</feature>
<gene>
    <name evidence="4" type="ORF">Hamer_G000648</name>
</gene>
<evidence type="ECO:0000256" key="2">
    <source>
        <dbReference type="SAM" id="MobiDB-lite"/>
    </source>
</evidence>
<dbReference type="InterPro" id="IPR001878">
    <property type="entry name" value="Znf_CCHC"/>
</dbReference>
<dbReference type="GO" id="GO:0002218">
    <property type="term" value="P:activation of innate immune response"/>
    <property type="evidence" value="ECO:0007669"/>
    <property type="project" value="InterPro"/>
</dbReference>
<dbReference type="EMBL" id="JAHLQT010002534">
    <property type="protein sequence ID" value="KAG7177326.1"/>
    <property type="molecule type" value="Genomic_DNA"/>
</dbReference>
<dbReference type="AlphaFoldDB" id="A0A8J5NDV7"/>
<evidence type="ECO:0000313" key="4">
    <source>
        <dbReference type="EMBL" id="KAG7177326.1"/>
    </source>
</evidence>
<name>A0A8J5NDV7_HOMAM</name>
<feature type="domain" description="CCHC-type" evidence="3">
    <location>
        <begin position="95"/>
        <end position="108"/>
    </location>
</feature>
<dbReference type="InterPro" id="IPR042509">
    <property type="entry name" value="ZCCHC3"/>
</dbReference>
<dbReference type="PANTHER" id="PTHR22639:SF3">
    <property type="entry name" value="ZINC FINGER CCHC DOMAIN-CONTAINING PROTEIN 3"/>
    <property type="match status" value="1"/>
</dbReference>
<keyword evidence="1" id="KW-0863">Zinc-finger</keyword>
<comment type="caution">
    <text evidence="4">The sequence shown here is derived from an EMBL/GenBank/DDBJ whole genome shotgun (WGS) entry which is preliminary data.</text>
</comment>
<dbReference type="SMART" id="SM00343">
    <property type="entry name" value="ZnF_C2HC"/>
    <property type="match status" value="1"/>
</dbReference>
<proteinExistence type="predicted"/>
<accession>A0A8J5NDV7</accession>
<keyword evidence="1" id="KW-0862">Zinc</keyword>
<feature type="compositionally biased region" description="Polar residues" evidence="2">
    <location>
        <begin position="312"/>
        <end position="332"/>
    </location>
</feature>
<dbReference type="GO" id="GO:0008270">
    <property type="term" value="F:zinc ion binding"/>
    <property type="evidence" value="ECO:0007669"/>
    <property type="project" value="UniProtKB-KW"/>
</dbReference>
<dbReference type="PROSITE" id="PS50158">
    <property type="entry name" value="ZF_CCHC"/>
    <property type="match status" value="1"/>
</dbReference>
<feature type="compositionally biased region" description="Basic and acidic residues" evidence="2">
    <location>
        <begin position="379"/>
        <end position="392"/>
    </location>
</feature>
<dbReference type="SUPFAM" id="SSF57756">
    <property type="entry name" value="Retrovirus zinc finger-like domains"/>
    <property type="match status" value="1"/>
</dbReference>
<feature type="region of interest" description="Disordered" evidence="2">
    <location>
        <begin position="379"/>
        <end position="410"/>
    </location>
</feature>
<dbReference type="Proteomes" id="UP000747542">
    <property type="component" value="Unassembled WGS sequence"/>
</dbReference>
<keyword evidence="5" id="KW-1185">Reference proteome</keyword>